<proteinExistence type="predicted"/>
<protein>
    <recommendedName>
        <fullName evidence="3">Type II toxin-antitoxin system YafO family toxin</fullName>
    </recommendedName>
</protein>
<dbReference type="KEGG" id="ttc:FOKN1_2119"/>
<dbReference type="EMBL" id="AP018052">
    <property type="protein sequence ID" value="BAZ94499.1"/>
    <property type="molecule type" value="Genomic_DNA"/>
</dbReference>
<dbReference type="InterPro" id="IPR020353">
    <property type="entry name" value="Toxin_YafO"/>
</dbReference>
<evidence type="ECO:0000313" key="1">
    <source>
        <dbReference type="EMBL" id="BAZ94499.1"/>
    </source>
</evidence>
<name>A0A1Z4VS97_9GAMM</name>
<dbReference type="NCBIfam" id="NF007377">
    <property type="entry name" value="PRK09885.1"/>
    <property type="match status" value="1"/>
</dbReference>
<sequence length="131" mass="15533">MRVFKSRLLQRQLSQSELNQLVADFKQYKETGIPASYFGRDIPYDHPHTLPSVRSEQIMHLHLAEETRQWTKQQPQYNRTSDHHLVYCQGFFDLNCFLLMAILRPDAHHQARDNTIMRNLATMAAKFRAEF</sequence>
<organism evidence="1 2">
    <name type="scientific">Thiohalobacter thiocyanaticus</name>
    <dbReference type="NCBI Taxonomy" id="585455"/>
    <lineage>
        <taxon>Bacteria</taxon>
        <taxon>Pseudomonadati</taxon>
        <taxon>Pseudomonadota</taxon>
        <taxon>Gammaproteobacteria</taxon>
        <taxon>Thiohalobacterales</taxon>
        <taxon>Thiohalobacteraceae</taxon>
        <taxon>Thiohalobacter</taxon>
    </lineage>
</organism>
<dbReference type="OrthoDB" id="6195342at2"/>
<keyword evidence="2" id="KW-1185">Reference proteome</keyword>
<accession>A0A1Z4VS97</accession>
<evidence type="ECO:0000313" key="2">
    <source>
        <dbReference type="Proteomes" id="UP000218765"/>
    </source>
</evidence>
<gene>
    <name evidence="1" type="ORF">FOKN1_2119</name>
</gene>
<dbReference type="Pfam" id="PF13957">
    <property type="entry name" value="YafO_toxin"/>
    <property type="match status" value="1"/>
</dbReference>
<dbReference type="Proteomes" id="UP000218765">
    <property type="component" value="Chromosome"/>
</dbReference>
<evidence type="ECO:0008006" key="3">
    <source>
        <dbReference type="Google" id="ProtNLM"/>
    </source>
</evidence>
<reference evidence="1 2" key="1">
    <citation type="submission" date="2017-05" db="EMBL/GenBank/DDBJ databases">
        <title>Thiocyanate degradation by Thiohalobacter thiocyanaticus FOKN1.</title>
        <authorList>
            <person name="Oshiki M."/>
            <person name="Fukushima T."/>
            <person name="Kawano S."/>
            <person name="Nakagawa J."/>
        </authorList>
    </citation>
    <scope>NUCLEOTIDE SEQUENCE [LARGE SCALE GENOMIC DNA]</scope>
    <source>
        <strain evidence="1 2">FOKN1</strain>
    </source>
</reference>
<dbReference type="AlphaFoldDB" id="A0A1Z4VS97"/>